<dbReference type="RefSeq" id="WP_123420839.1">
    <property type="nucleotide sequence ID" value="NZ_JBLXEP010000004.1"/>
</dbReference>
<proteinExistence type="predicted"/>
<sequence length="177" mass="19272">MNKSVLLLVSLLAALPAWAQFDGLAPALAKLKAATLAQDAQTLVAMTHPKAIAAQGGEEAALINAQESFLNLERRGLKQSALTLDTPTQFYPSKDDWVAFVPIHSRLESKNQVVSEDGYLIAVRPKQDGSAWHFIDGAGVEVPQQIFDYFPGLPPDISIPKKSSKIRLITPWTPSKK</sequence>
<evidence type="ECO:0000313" key="2">
    <source>
        <dbReference type="EMBL" id="ROQ30019.1"/>
    </source>
</evidence>
<feature type="chain" id="PRO_5018145031" evidence="1">
    <location>
        <begin position="20"/>
        <end position="177"/>
    </location>
</feature>
<evidence type="ECO:0000256" key="1">
    <source>
        <dbReference type="SAM" id="SignalP"/>
    </source>
</evidence>
<protein>
    <submittedName>
        <fullName evidence="2">Uncharacterized protein</fullName>
    </submittedName>
</protein>
<accession>A0A3N1PPB6</accession>
<dbReference type="STRING" id="584787.GCA_001247655_00576"/>
<dbReference type="AlphaFoldDB" id="A0A3N1PPB6"/>
<reference evidence="2 3" key="1">
    <citation type="submission" date="2018-11" db="EMBL/GenBank/DDBJ databases">
        <title>Genomic Encyclopedia of Type Strains, Phase IV (KMG-IV): sequencing the most valuable type-strain genomes for metagenomic binning, comparative biology and taxonomic classification.</title>
        <authorList>
            <person name="Goeker M."/>
        </authorList>
    </citation>
    <scope>NUCLEOTIDE SEQUENCE [LARGE SCALE GENOMIC DNA]</scope>
    <source>
        <strain evidence="2 3">DSM 21945</strain>
    </source>
</reference>
<keyword evidence="1" id="KW-0732">Signal</keyword>
<evidence type="ECO:0000313" key="3">
    <source>
        <dbReference type="Proteomes" id="UP000268033"/>
    </source>
</evidence>
<name>A0A3N1PPB6_9GAMM</name>
<dbReference type="EMBL" id="RJUL01000002">
    <property type="protein sequence ID" value="ROQ30019.1"/>
    <property type="molecule type" value="Genomic_DNA"/>
</dbReference>
<feature type="signal peptide" evidence="1">
    <location>
        <begin position="1"/>
        <end position="19"/>
    </location>
</feature>
<gene>
    <name evidence="2" type="ORF">EDC28_102409</name>
</gene>
<organism evidence="2 3">
    <name type="scientific">Gallaecimonas pentaromativorans</name>
    <dbReference type="NCBI Taxonomy" id="584787"/>
    <lineage>
        <taxon>Bacteria</taxon>
        <taxon>Pseudomonadati</taxon>
        <taxon>Pseudomonadota</taxon>
        <taxon>Gammaproteobacteria</taxon>
        <taxon>Enterobacterales</taxon>
        <taxon>Gallaecimonadaceae</taxon>
        <taxon>Gallaecimonas</taxon>
    </lineage>
</organism>
<keyword evidence="3" id="KW-1185">Reference proteome</keyword>
<comment type="caution">
    <text evidence="2">The sequence shown here is derived from an EMBL/GenBank/DDBJ whole genome shotgun (WGS) entry which is preliminary data.</text>
</comment>
<dbReference type="Proteomes" id="UP000268033">
    <property type="component" value="Unassembled WGS sequence"/>
</dbReference>